<gene>
    <name evidence="1" type="ORF">UH38_12265</name>
</gene>
<dbReference type="InterPro" id="IPR009057">
    <property type="entry name" value="Homeodomain-like_sf"/>
</dbReference>
<organism evidence="1 2">
    <name type="scientific">Aliterella atlantica CENA595</name>
    <dbReference type="NCBI Taxonomy" id="1618023"/>
    <lineage>
        <taxon>Bacteria</taxon>
        <taxon>Bacillati</taxon>
        <taxon>Cyanobacteriota</taxon>
        <taxon>Cyanophyceae</taxon>
        <taxon>Chroococcidiopsidales</taxon>
        <taxon>Aliterellaceae</taxon>
        <taxon>Aliterella</taxon>
    </lineage>
</organism>
<dbReference type="OrthoDB" id="455352at2"/>
<dbReference type="RefSeq" id="WP_045054938.1">
    <property type="nucleotide sequence ID" value="NZ_CAWMDP010000048.1"/>
</dbReference>
<protein>
    <submittedName>
        <fullName evidence="1">Transposase</fullName>
    </submittedName>
</protein>
<dbReference type="Pfam" id="PF13565">
    <property type="entry name" value="HTH_32"/>
    <property type="match status" value="1"/>
</dbReference>
<dbReference type="SUPFAM" id="SSF46689">
    <property type="entry name" value="Homeodomain-like"/>
    <property type="match status" value="1"/>
</dbReference>
<proteinExistence type="predicted"/>
<dbReference type="Proteomes" id="UP000032452">
    <property type="component" value="Unassembled WGS sequence"/>
</dbReference>
<comment type="caution">
    <text evidence="1">The sequence shown here is derived from an EMBL/GenBank/DDBJ whole genome shotgun (WGS) entry which is preliminary data.</text>
</comment>
<name>A0A0D8ZWE4_9CYAN</name>
<sequence length="163" mass="18322">MAGVYKLEIKESQAELKQLLGAQATATGKERMQLLYLLKTGQAATVQTAAQLLGRHRVTAQEWLRRYRVGGIESMLEVKVPPGRTRAIPDWAEKALAKRLQEPEGFESYGEIQEWLEAKLGVVAAYKTVHKLVYYHLASSLKVPRPVSVEQSTEQLSAFKKTR</sequence>
<evidence type="ECO:0000313" key="1">
    <source>
        <dbReference type="EMBL" id="KJH71561.1"/>
    </source>
</evidence>
<dbReference type="AlphaFoldDB" id="A0A0D8ZWE4"/>
<accession>A0A0D8ZWE4</accession>
<dbReference type="PATRIC" id="fig|1618023.3.peg.4321"/>
<evidence type="ECO:0000313" key="2">
    <source>
        <dbReference type="Proteomes" id="UP000032452"/>
    </source>
</evidence>
<keyword evidence="2" id="KW-1185">Reference proteome</keyword>
<dbReference type="STRING" id="1618023.UH38_12265"/>
<reference evidence="1 2" key="1">
    <citation type="submission" date="2015-02" db="EMBL/GenBank/DDBJ databases">
        <title>Draft genome of a novel marine cyanobacterium (Chroococcales) isolated from South Atlantic Ocean.</title>
        <authorList>
            <person name="Rigonato J."/>
            <person name="Alvarenga D.O."/>
            <person name="Branco L.H."/>
            <person name="Varani A.M."/>
            <person name="Brandini F.P."/>
            <person name="Fiore M.F."/>
        </authorList>
    </citation>
    <scope>NUCLEOTIDE SEQUENCE [LARGE SCALE GENOMIC DNA]</scope>
    <source>
        <strain evidence="1 2">CENA595</strain>
    </source>
</reference>
<dbReference type="EMBL" id="JYON01000011">
    <property type="protein sequence ID" value="KJH71561.1"/>
    <property type="molecule type" value="Genomic_DNA"/>
</dbReference>